<dbReference type="SUPFAM" id="SSF51695">
    <property type="entry name" value="PLC-like phosphodiesterases"/>
    <property type="match status" value="1"/>
</dbReference>
<dbReference type="GO" id="GO:0008081">
    <property type="term" value="F:phosphoric diester hydrolase activity"/>
    <property type="evidence" value="ECO:0007669"/>
    <property type="project" value="InterPro"/>
</dbReference>
<organism evidence="2">
    <name type="scientific">Planktothricoides sp. SpSt-374</name>
    <dbReference type="NCBI Taxonomy" id="2282167"/>
    <lineage>
        <taxon>Bacteria</taxon>
        <taxon>Bacillati</taxon>
        <taxon>Cyanobacteriota</taxon>
        <taxon>Cyanophyceae</taxon>
        <taxon>Oscillatoriophycideae</taxon>
        <taxon>Oscillatoriales</taxon>
        <taxon>Oscillatoriaceae</taxon>
        <taxon>Planktothricoides</taxon>
    </lineage>
</organism>
<dbReference type="PANTHER" id="PTHR46211:SF14">
    <property type="entry name" value="GLYCEROPHOSPHODIESTER PHOSPHODIESTERASE"/>
    <property type="match status" value="1"/>
</dbReference>
<comment type="caution">
    <text evidence="2">The sequence shown here is derived from an EMBL/GenBank/DDBJ whole genome shotgun (WGS) entry which is preliminary data.</text>
</comment>
<dbReference type="PANTHER" id="PTHR46211">
    <property type="entry name" value="GLYCEROPHOSPHORYL DIESTER PHOSPHODIESTERASE"/>
    <property type="match status" value="1"/>
</dbReference>
<feature type="domain" description="GP-PDE" evidence="1">
    <location>
        <begin position="3"/>
        <end position="244"/>
    </location>
</feature>
<accession>A0A7C3VFL7</accession>
<evidence type="ECO:0000313" key="2">
    <source>
        <dbReference type="EMBL" id="HGG00172.1"/>
    </source>
</evidence>
<gene>
    <name evidence="2" type="ORF">ENR15_05795</name>
</gene>
<dbReference type="AlphaFoldDB" id="A0A7C3VFL7"/>
<dbReference type="EMBL" id="DSPX01000055">
    <property type="protein sequence ID" value="HGG00172.1"/>
    <property type="molecule type" value="Genomic_DNA"/>
</dbReference>
<proteinExistence type="predicted"/>
<protein>
    <submittedName>
        <fullName evidence="2">Glycerophosphodiester phosphodiesterase</fullName>
    </submittedName>
</protein>
<dbReference type="InterPro" id="IPR030395">
    <property type="entry name" value="GP_PDE_dom"/>
</dbReference>
<name>A0A7C3VFL7_9CYAN</name>
<sequence>MELEIIAHRGFSAAAPENTLAAFAAAIEHGADAIELDVQLTADGIPVVIHDSKLKRTTGTKGKVFKKNLSDLKQLDAGAWFHPQFSGQQIPTLAEALHSASGIPKHIYLDVKTNGDWPDIAIANLLDTILTRHTEAKCVIASFNHQFVAQVRQQDSGQKVTIGYLVATRSAYKSQLPKAAAAGNAVMMSEYRVLLKYPSLVAASHNLGVDVVAWTVDKPKHFQRLLAIGVNRIITNTLLPPSAQ</sequence>
<dbReference type="PROSITE" id="PS51704">
    <property type="entry name" value="GP_PDE"/>
    <property type="match status" value="1"/>
</dbReference>
<dbReference type="Pfam" id="PF03009">
    <property type="entry name" value="GDPD"/>
    <property type="match status" value="1"/>
</dbReference>
<reference evidence="2" key="1">
    <citation type="journal article" date="2020" name="mSystems">
        <title>Genome- and Community-Level Interaction Insights into Carbon Utilization and Element Cycling Functions of Hydrothermarchaeota in Hydrothermal Sediment.</title>
        <authorList>
            <person name="Zhou Z."/>
            <person name="Liu Y."/>
            <person name="Xu W."/>
            <person name="Pan J."/>
            <person name="Luo Z.H."/>
            <person name="Li M."/>
        </authorList>
    </citation>
    <scope>NUCLEOTIDE SEQUENCE [LARGE SCALE GENOMIC DNA]</scope>
    <source>
        <strain evidence="2">SpSt-374</strain>
    </source>
</reference>
<dbReference type="GO" id="GO:0006629">
    <property type="term" value="P:lipid metabolic process"/>
    <property type="evidence" value="ECO:0007669"/>
    <property type="project" value="InterPro"/>
</dbReference>
<dbReference type="InterPro" id="IPR017946">
    <property type="entry name" value="PLC-like_Pdiesterase_TIM-brl"/>
</dbReference>
<evidence type="ECO:0000259" key="1">
    <source>
        <dbReference type="PROSITE" id="PS51704"/>
    </source>
</evidence>
<dbReference type="Gene3D" id="3.20.20.190">
    <property type="entry name" value="Phosphatidylinositol (PI) phosphodiesterase"/>
    <property type="match status" value="1"/>
</dbReference>